<dbReference type="RefSeq" id="WP_040167126.1">
    <property type="nucleotide sequence ID" value="NZ_CACSGD010000007.1"/>
</dbReference>
<sequence length="310" mass="34695">MNGLEKIKLLDKIAIELQSSMTFSDIDNYFRGHGVPTQDSYPHNSKRSYAKDMLAMVDENKIFTIAGELGLVDASNLTDALQQVDVGFWKPGHFRLFLSHLASFKIQTSHLQTALRKFAISSFVAHEDIEPTKEWQNEIEAGLKTMDALAAILMPGFQESKWCDQEIGVAIGRDVLIIPIRKGLDPYGFIGKYQGIQANGKTIGEVAEAIFGTLVKSPKTKNKILLSLAGAVSNANSVEEAIEKISIFKTLEGIPISILDNLKQQVMENQHLIESKEFLRDFNSMLYKFNVQKLVVGKIKTETEWDDIPF</sequence>
<dbReference type="Pfam" id="PF13676">
    <property type="entry name" value="TIR_2"/>
    <property type="match status" value="1"/>
</dbReference>
<dbReference type="SUPFAM" id="SSF52200">
    <property type="entry name" value="Toll/Interleukin receptor TIR domain"/>
    <property type="match status" value="1"/>
</dbReference>
<dbReference type="PROSITE" id="PS50104">
    <property type="entry name" value="TIR"/>
    <property type="match status" value="1"/>
</dbReference>
<keyword evidence="2" id="KW-0675">Receptor</keyword>
<gene>
    <name evidence="2" type="ORF">ETE71_19350</name>
</gene>
<dbReference type="EMBL" id="SDCE01000017">
    <property type="protein sequence ID" value="TCX08265.1"/>
    <property type="molecule type" value="Genomic_DNA"/>
</dbReference>
<protein>
    <submittedName>
        <fullName evidence="2">Toll/interleukin-1 receptor domain-containing protein</fullName>
    </submittedName>
</protein>
<evidence type="ECO:0000313" key="2">
    <source>
        <dbReference type="EMBL" id="TCX08265.1"/>
    </source>
</evidence>
<name>A0A483GJ51_KLEPN</name>
<dbReference type="AlphaFoldDB" id="A0A483GJ51"/>
<organism evidence="2">
    <name type="scientific">Klebsiella pneumoniae</name>
    <dbReference type="NCBI Taxonomy" id="573"/>
    <lineage>
        <taxon>Bacteria</taxon>
        <taxon>Pseudomonadati</taxon>
        <taxon>Pseudomonadota</taxon>
        <taxon>Gammaproteobacteria</taxon>
        <taxon>Enterobacterales</taxon>
        <taxon>Enterobacteriaceae</taxon>
        <taxon>Klebsiella/Raoultella group</taxon>
        <taxon>Klebsiella</taxon>
        <taxon>Klebsiella pneumoniae complex</taxon>
    </lineage>
</organism>
<comment type="caution">
    <text evidence="2">The sequence shown here is derived from an EMBL/GenBank/DDBJ whole genome shotgun (WGS) entry which is preliminary data.</text>
</comment>
<evidence type="ECO:0000259" key="1">
    <source>
        <dbReference type="PROSITE" id="PS50104"/>
    </source>
</evidence>
<dbReference type="Gene3D" id="3.40.50.10140">
    <property type="entry name" value="Toll/interleukin-1 receptor homology (TIR) domain"/>
    <property type="match status" value="1"/>
</dbReference>
<feature type="domain" description="TIR" evidence="1">
    <location>
        <begin position="92"/>
        <end position="214"/>
    </location>
</feature>
<dbReference type="InterPro" id="IPR000157">
    <property type="entry name" value="TIR_dom"/>
</dbReference>
<reference evidence="2" key="1">
    <citation type="submission" date="2019-01" db="EMBL/GenBank/DDBJ databases">
        <authorList>
            <person name="Lista F."/>
            <person name="Anselmo A."/>
        </authorList>
    </citation>
    <scope>NUCLEOTIDE SEQUENCE</scope>
    <source>
        <strain evidence="2">18S</strain>
    </source>
</reference>
<accession>A0A483GJ51</accession>
<dbReference type="InterPro" id="IPR035897">
    <property type="entry name" value="Toll_tir_struct_dom_sf"/>
</dbReference>
<dbReference type="GO" id="GO:0007165">
    <property type="term" value="P:signal transduction"/>
    <property type="evidence" value="ECO:0007669"/>
    <property type="project" value="InterPro"/>
</dbReference>
<proteinExistence type="predicted"/>